<dbReference type="OrthoDB" id="444631at2759"/>
<name>A0A2A9PPG3_OPHUN</name>
<comment type="caution">
    <text evidence="2">The sequence shown here is derived from an EMBL/GenBank/DDBJ whole genome shotgun (WGS) entry which is preliminary data.</text>
</comment>
<sequence length="91" mass="9759">MVLGIAQDSLAAVSFVVCVVTAPLCLVATLFRFAAAVRIGRRVSIEDWCALAALIVFLAFVALIIWGYMLPPLPTPLASVRNSLRAVIDDD</sequence>
<dbReference type="STRING" id="268505.A0A2A9PPG3"/>
<keyword evidence="1" id="KW-0812">Transmembrane</keyword>
<feature type="transmembrane region" description="Helical" evidence="1">
    <location>
        <begin position="12"/>
        <end position="36"/>
    </location>
</feature>
<evidence type="ECO:0000256" key="1">
    <source>
        <dbReference type="SAM" id="Phobius"/>
    </source>
</evidence>
<dbReference type="Proteomes" id="UP000037136">
    <property type="component" value="Unassembled WGS sequence"/>
</dbReference>
<evidence type="ECO:0000313" key="2">
    <source>
        <dbReference type="EMBL" id="PFH63415.1"/>
    </source>
</evidence>
<organism evidence="2 3">
    <name type="scientific">Ophiocordyceps unilateralis</name>
    <name type="common">Zombie-ant fungus</name>
    <name type="synonym">Torrubia unilateralis</name>
    <dbReference type="NCBI Taxonomy" id="268505"/>
    <lineage>
        <taxon>Eukaryota</taxon>
        <taxon>Fungi</taxon>
        <taxon>Dikarya</taxon>
        <taxon>Ascomycota</taxon>
        <taxon>Pezizomycotina</taxon>
        <taxon>Sordariomycetes</taxon>
        <taxon>Hypocreomycetidae</taxon>
        <taxon>Hypocreales</taxon>
        <taxon>Ophiocordycipitaceae</taxon>
        <taxon>Ophiocordyceps</taxon>
    </lineage>
</organism>
<proteinExistence type="predicted"/>
<reference evidence="2 3" key="1">
    <citation type="journal article" date="2015" name="BMC Genomics">
        <title>Gene expression during zombie ant biting behavior reflects the complexity underlying fungal parasitic behavioral manipulation.</title>
        <authorList>
            <person name="de Bekker C."/>
            <person name="Ohm R.A."/>
            <person name="Loreto R.G."/>
            <person name="Sebastian A."/>
            <person name="Albert I."/>
            <person name="Merrow M."/>
            <person name="Brachmann A."/>
            <person name="Hughes D.P."/>
        </authorList>
    </citation>
    <scope>NUCLEOTIDE SEQUENCE [LARGE SCALE GENOMIC DNA]</scope>
    <source>
        <strain evidence="2 3">SC16a</strain>
    </source>
</reference>
<protein>
    <submittedName>
        <fullName evidence="2">Uncharacterized protein</fullName>
    </submittedName>
</protein>
<accession>A0A2A9PPG3</accession>
<keyword evidence="1" id="KW-0472">Membrane</keyword>
<keyword evidence="1" id="KW-1133">Transmembrane helix</keyword>
<reference evidence="2 3" key="2">
    <citation type="journal article" date="2017" name="Sci. Rep.">
        <title>Ant-infecting Ophiocordyceps genomes reveal a high diversity of potential behavioral manipulation genes and a possible major role for enterotoxins.</title>
        <authorList>
            <person name="de Bekker C."/>
            <person name="Ohm R.A."/>
            <person name="Evans H.C."/>
            <person name="Brachmann A."/>
            <person name="Hughes D.P."/>
        </authorList>
    </citation>
    <scope>NUCLEOTIDE SEQUENCE [LARGE SCALE GENOMIC DNA]</scope>
    <source>
        <strain evidence="2 3">SC16a</strain>
    </source>
</reference>
<feature type="transmembrane region" description="Helical" evidence="1">
    <location>
        <begin position="48"/>
        <end position="69"/>
    </location>
</feature>
<evidence type="ECO:0000313" key="3">
    <source>
        <dbReference type="Proteomes" id="UP000037136"/>
    </source>
</evidence>
<dbReference type="EMBL" id="LAZP02000001">
    <property type="protein sequence ID" value="PFH63415.1"/>
    <property type="molecule type" value="Genomic_DNA"/>
</dbReference>
<keyword evidence="3" id="KW-1185">Reference proteome</keyword>
<gene>
    <name evidence="2" type="ORF">XA68_10004</name>
</gene>
<dbReference type="AlphaFoldDB" id="A0A2A9PPG3"/>